<comment type="caution">
    <text evidence="17">The sequence shown here is derived from an EMBL/GenBank/DDBJ whole genome shotgun (WGS) entry which is preliminary data.</text>
</comment>
<feature type="transmembrane region" description="Helical" evidence="15">
    <location>
        <begin position="493"/>
        <end position="514"/>
    </location>
</feature>
<dbReference type="EMBL" id="MU864944">
    <property type="protein sequence ID" value="KAK4464838.1"/>
    <property type="molecule type" value="Genomic_DNA"/>
</dbReference>
<evidence type="ECO:0000256" key="3">
    <source>
        <dbReference type="ARBA" id="ARBA00010642"/>
    </source>
</evidence>
<protein>
    <recommendedName>
        <fullName evidence="5">Protein phosphatase methylesterase 1</fullName>
        <ecNumber evidence="4">3.1.1.89</ecNumber>
    </recommendedName>
</protein>
<evidence type="ECO:0000256" key="12">
    <source>
        <dbReference type="ARBA" id="ARBA00024741"/>
    </source>
</evidence>
<comment type="catalytic activity">
    <reaction evidence="13">
        <text>[phosphatase 2A protein]-C-terminal L-leucine methyl ester + H2O = [phosphatase 2A protein]-C-terminal L-leucine + methanol + H(+)</text>
        <dbReference type="Rhea" id="RHEA:48548"/>
        <dbReference type="Rhea" id="RHEA-COMP:12134"/>
        <dbReference type="Rhea" id="RHEA-COMP:12135"/>
        <dbReference type="ChEBI" id="CHEBI:15377"/>
        <dbReference type="ChEBI" id="CHEBI:15378"/>
        <dbReference type="ChEBI" id="CHEBI:17790"/>
        <dbReference type="ChEBI" id="CHEBI:90516"/>
        <dbReference type="ChEBI" id="CHEBI:90517"/>
        <dbReference type="EC" id="3.1.1.89"/>
    </reaction>
</comment>
<dbReference type="GO" id="GO:0016020">
    <property type="term" value="C:membrane"/>
    <property type="evidence" value="ECO:0007669"/>
    <property type="project" value="UniProtKB-SubCell"/>
</dbReference>
<feature type="transmembrane region" description="Helical" evidence="15">
    <location>
        <begin position="353"/>
        <end position="384"/>
    </location>
</feature>
<feature type="transmembrane region" description="Helical" evidence="15">
    <location>
        <begin position="581"/>
        <end position="610"/>
    </location>
</feature>
<dbReference type="Proteomes" id="UP001321749">
    <property type="component" value="Unassembled WGS sequence"/>
</dbReference>
<keyword evidence="6" id="KW-0719">Serine esterase</keyword>
<evidence type="ECO:0000256" key="6">
    <source>
        <dbReference type="ARBA" id="ARBA00022487"/>
    </source>
</evidence>
<dbReference type="InterPro" id="IPR040241">
    <property type="entry name" value="TRP_Flc/Pkd2-like"/>
</dbReference>
<dbReference type="Pfam" id="PF14558">
    <property type="entry name" value="TRP_N"/>
    <property type="match status" value="1"/>
</dbReference>
<dbReference type="SMART" id="SM01320">
    <property type="entry name" value="TRP_N"/>
    <property type="match status" value="1"/>
</dbReference>
<comment type="similarity">
    <text evidence="2">Belongs to the AB hydrolase superfamily.</text>
</comment>
<evidence type="ECO:0000256" key="11">
    <source>
        <dbReference type="ARBA" id="ARBA00023136"/>
    </source>
</evidence>
<dbReference type="InterPro" id="IPR032800">
    <property type="entry name" value="TRP_N"/>
</dbReference>
<feature type="transmembrane region" description="Helical" evidence="15">
    <location>
        <begin position="431"/>
        <end position="453"/>
    </location>
</feature>
<evidence type="ECO:0000256" key="4">
    <source>
        <dbReference type="ARBA" id="ARBA00013111"/>
    </source>
</evidence>
<comment type="function">
    <text evidence="12">Demethylates proteins that have been reversibly carboxymethylated. Demethylates the phosphatase PP2A catalytic subunit.</text>
</comment>
<feature type="region of interest" description="Disordered" evidence="14">
    <location>
        <begin position="669"/>
        <end position="726"/>
    </location>
</feature>
<evidence type="ECO:0000256" key="9">
    <source>
        <dbReference type="ARBA" id="ARBA00022801"/>
    </source>
</evidence>
<comment type="subcellular location">
    <subcellularLocation>
        <location evidence="1">Membrane</location>
        <topology evidence="1">Multi-pass membrane protein</topology>
    </subcellularLocation>
</comment>
<evidence type="ECO:0000313" key="17">
    <source>
        <dbReference type="EMBL" id="KAK4464838.1"/>
    </source>
</evidence>
<dbReference type="Gene3D" id="3.40.50.1820">
    <property type="entry name" value="alpha/beta hydrolase"/>
    <property type="match status" value="1"/>
</dbReference>
<evidence type="ECO:0000256" key="1">
    <source>
        <dbReference type="ARBA" id="ARBA00004141"/>
    </source>
</evidence>
<evidence type="ECO:0000313" key="18">
    <source>
        <dbReference type="Proteomes" id="UP001321749"/>
    </source>
</evidence>
<dbReference type="GO" id="GO:0051723">
    <property type="term" value="F:protein methylesterase activity"/>
    <property type="evidence" value="ECO:0007669"/>
    <property type="project" value="UniProtKB-EC"/>
</dbReference>
<gene>
    <name evidence="17" type="ORF">QBC42DRAFT_336643</name>
</gene>
<feature type="domain" description="ML-like" evidence="16">
    <location>
        <begin position="15"/>
        <end position="155"/>
    </location>
</feature>
<evidence type="ECO:0000256" key="8">
    <source>
        <dbReference type="ARBA" id="ARBA00022729"/>
    </source>
</evidence>
<evidence type="ECO:0000256" key="10">
    <source>
        <dbReference type="ARBA" id="ARBA00022989"/>
    </source>
</evidence>
<feature type="transmembrane region" description="Helical" evidence="15">
    <location>
        <begin position="520"/>
        <end position="538"/>
    </location>
</feature>
<sequence>MPSAKEENKNGRKVRFETVGFNNCNGTAAVSVQKVQIKYNNDNKTVSFDVAGTSTQVQNVTAILNVTAYGQNIYSNSFDPCDQATFVQQLCPVPAGTFAARGAQKIPDEYAKLVPAIAFQIPDIAAFATLELKSRESGEKVACLEAQVSNGKTASVPAVPYVAAGIAGAALVLGGVSAVGAALSAGGAAASGSAVGGMGTISPSFGEVFGWFQGMAMNGMLSVNYPHVYRSFATNFGFSTGLVPWNTLQVSIDDFRAATGGNLTENSVEFLRNATLVFPDGSTSTKAQPSVKRALAEFASLARRQIDGIETSVNATTDGATGPQNLSPETVRVAVNGIQAYAQELTIPSGNTFMTVLLVVAIIIVAIVVGVLLLKLGLEFWALFASFPKSLAGFRKHYWGSIGRTITHLILLLYGIWVLYCVFQFTHGDSWAAKTLAGITLFLFTGVLAWFSFKIWTTARRLRRDEGDVSGLYDDKDIWVKYSLFYESYRRGCWWIFVPTIVYMFAKGFALAALDGNGMVQTSAQMIIEGIMLIVLVWSRPYERKSSNVINIIIQVVRVLSVVCIFVFVDQFGVAQTTQTVAGVVLIAVQSALTGILAILIAWNAISALCKKNPHRQRRKEMEKIQQRDTLTSLDARNSLLLERSKTTTSDISDSFSIVKTGATVDTKEVPDARPLSSAAQRYSGPQPEKQQPVGNPMFSHTRGSSGDSLRNITPNNPYAQQPRLPSLGGDVYANYAAGGYGRGPSPLPLYNQGGYGGNYGYRGRSSLDPIPWTTYFERELFLPSPDSSSSSSAITHHVYLTSPAPPSASASSPRSPLFVLHHGAGSSGLSFCLLAQEIRKRLPGAGVLALDARGHGSTASASQDLSLPTLTSDLLSVILLTQQQMSWPELPPLILVGHSLGGAVVTELACSNLLPQPSNLLGYAVLDVVEGSAMDALKSMQTYLATRPTGFVSLKDGIEWHVRSRTLRNSVSARASVPALLVDDKTADSRKPWRWRTDLGATQPFWEGWFVGLSKKFLRGRGGKLLLLAGTDRLDTELTIGQMQGKYALQVFPEAGHFVHEDLPEKTAIALVDFYRRNDRSALVLPPKVSDLLAQGKRV</sequence>
<dbReference type="GO" id="GO:0009272">
    <property type="term" value="P:fungal-type cell wall biogenesis"/>
    <property type="evidence" value="ECO:0007669"/>
    <property type="project" value="TreeGrafter"/>
</dbReference>
<name>A0AAV9HVT1_9PEZI</name>
<dbReference type="AlphaFoldDB" id="A0AAV9HVT1"/>
<dbReference type="FunFam" id="3.40.50.1820:FF:000186">
    <property type="entry name" value="Protein phosphatase methylesterase 1"/>
    <property type="match status" value="1"/>
</dbReference>
<feature type="transmembrane region" description="Helical" evidence="15">
    <location>
        <begin position="405"/>
        <end position="425"/>
    </location>
</feature>
<dbReference type="EC" id="3.1.1.89" evidence="4"/>
<dbReference type="PANTHER" id="PTHR31145:SF5">
    <property type="entry name" value="DUF907 DOMAIN PROTEIN (AFU_ORTHOLOGUE AFUA_2G06100)"/>
    <property type="match status" value="1"/>
</dbReference>
<evidence type="ECO:0000256" key="5">
    <source>
        <dbReference type="ARBA" id="ARBA00020672"/>
    </source>
</evidence>
<dbReference type="InterPro" id="IPR000073">
    <property type="entry name" value="AB_hydrolase_1"/>
</dbReference>
<dbReference type="SUPFAM" id="SSF53474">
    <property type="entry name" value="alpha/beta-Hydrolases"/>
    <property type="match status" value="1"/>
</dbReference>
<evidence type="ECO:0000259" key="16">
    <source>
        <dbReference type="SMART" id="SM01320"/>
    </source>
</evidence>
<accession>A0AAV9HVT1</accession>
<keyword evidence="7 15" id="KW-0812">Transmembrane</keyword>
<keyword evidence="18" id="KW-1185">Reference proteome</keyword>
<dbReference type="Pfam" id="PF06011">
    <property type="entry name" value="TRP"/>
    <property type="match status" value="1"/>
</dbReference>
<reference evidence="17" key="2">
    <citation type="submission" date="2023-06" db="EMBL/GenBank/DDBJ databases">
        <authorList>
            <consortium name="Lawrence Berkeley National Laboratory"/>
            <person name="Mondo S.J."/>
            <person name="Hensen N."/>
            <person name="Bonometti L."/>
            <person name="Westerberg I."/>
            <person name="Brannstrom I.O."/>
            <person name="Guillou S."/>
            <person name="Cros-Aarteil S."/>
            <person name="Calhoun S."/>
            <person name="Haridas S."/>
            <person name="Kuo A."/>
            <person name="Pangilinan J."/>
            <person name="Riley R."/>
            <person name="Labutti K."/>
            <person name="Andreopoulos B."/>
            <person name="Lipzen A."/>
            <person name="Chen C."/>
            <person name="Yanf M."/>
            <person name="Daum C."/>
            <person name="Ng V."/>
            <person name="Clum A."/>
            <person name="Steindorff A."/>
            <person name="Ohm R."/>
            <person name="Martin F."/>
            <person name="Silar P."/>
            <person name="Natvig D."/>
            <person name="Lalanne C."/>
            <person name="Gautier V."/>
            <person name="Ament-Velasquez S.L."/>
            <person name="Kruys A."/>
            <person name="Hutchinson M.I."/>
            <person name="Powell A.J."/>
            <person name="Barry K."/>
            <person name="Miller A.N."/>
            <person name="Grigoriev I.V."/>
            <person name="Debuchy R."/>
            <person name="Gladieux P."/>
            <person name="Thoren M.H."/>
            <person name="Johannesson H."/>
        </authorList>
    </citation>
    <scope>NUCLEOTIDE SEQUENCE</scope>
    <source>
        <strain evidence="17">PSN324</strain>
    </source>
</reference>
<dbReference type="Pfam" id="PF12697">
    <property type="entry name" value="Abhydrolase_6"/>
    <property type="match status" value="1"/>
</dbReference>
<evidence type="ECO:0000256" key="13">
    <source>
        <dbReference type="ARBA" id="ARBA00049203"/>
    </source>
</evidence>
<reference evidence="17" key="1">
    <citation type="journal article" date="2023" name="Mol. Phylogenet. Evol.">
        <title>Genome-scale phylogeny and comparative genomics of the fungal order Sordariales.</title>
        <authorList>
            <person name="Hensen N."/>
            <person name="Bonometti L."/>
            <person name="Westerberg I."/>
            <person name="Brannstrom I.O."/>
            <person name="Guillou S."/>
            <person name="Cros-Aarteil S."/>
            <person name="Calhoun S."/>
            <person name="Haridas S."/>
            <person name="Kuo A."/>
            <person name="Mondo S."/>
            <person name="Pangilinan J."/>
            <person name="Riley R."/>
            <person name="LaButti K."/>
            <person name="Andreopoulos B."/>
            <person name="Lipzen A."/>
            <person name="Chen C."/>
            <person name="Yan M."/>
            <person name="Daum C."/>
            <person name="Ng V."/>
            <person name="Clum A."/>
            <person name="Steindorff A."/>
            <person name="Ohm R.A."/>
            <person name="Martin F."/>
            <person name="Silar P."/>
            <person name="Natvig D.O."/>
            <person name="Lalanne C."/>
            <person name="Gautier V."/>
            <person name="Ament-Velasquez S.L."/>
            <person name="Kruys A."/>
            <person name="Hutchinson M.I."/>
            <person name="Powell A.J."/>
            <person name="Barry K."/>
            <person name="Miller A.N."/>
            <person name="Grigoriev I.V."/>
            <person name="Debuchy R."/>
            <person name="Gladieux P."/>
            <person name="Hiltunen Thoren M."/>
            <person name="Johannesson H."/>
        </authorList>
    </citation>
    <scope>NUCLEOTIDE SEQUENCE</scope>
    <source>
        <strain evidence="17">PSN324</strain>
    </source>
</reference>
<dbReference type="PANTHER" id="PTHR31145">
    <property type="entry name" value="INTEGRAL MEMBRANE PROTEIN (AFU_ORTHOLOGUE AFUA_7G01610)"/>
    <property type="match status" value="1"/>
</dbReference>
<evidence type="ECO:0000256" key="7">
    <source>
        <dbReference type="ARBA" id="ARBA00022692"/>
    </source>
</evidence>
<comment type="similarity">
    <text evidence="3">Belongs to the transient receptor potential (TRP) ion channel family.</text>
</comment>
<proteinExistence type="inferred from homology"/>
<keyword evidence="9" id="KW-0378">Hydrolase</keyword>
<evidence type="ECO:0000256" key="15">
    <source>
        <dbReference type="SAM" id="Phobius"/>
    </source>
</evidence>
<dbReference type="InterPro" id="IPR029058">
    <property type="entry name" value="AB_hydrolase_fold"/>
</dbReference>
<feature type="compositionally biased region" description="Polar residues" evidence="14">
    <location>
        <begin position="702"/>
        <end position="720"/>
    </location>
</feature>
<keyword evidence="10 15" id="KW-1133">Transmembrane helix</keyword>
<dbReference type="InterPro" id="IPR010308">
    <property type="entry name" value="TRP_C"/>
</dbReference>
<evidence type="ECO:0000256" key="2">
    <source>
        <dbReference type="ARBA" id="ARBA00008645"/>
    </source>
</evidence>
<feature type="transmembrane region" description="Helical" evidence="15">
    <location>
        <begin position="550"/>
        <end position="569"/>
    </location>
</feature>
<dbReference type="GO" id="GO:0055085">
    <property type="term" value="P:transmembrane transport"/>
    <property type="evidence" value="ECO:0007669"/>
    <property type="project" value="TreeGrafter"/>
</dbReference>
<evidence type="ECO:0000256" key="14">
    <source>
        <dbReference type="SAM" id="MobiDB-lite"/>
    </source>
</evidence>
<keyword evidence="11 15" id="KW-0472">Membrane</keyword>
<keyword evidence="8" id="KW-0732">Signal</keyword>
<organism evidence="17 18">
    <name type="scientific">Cladorrhinum samala</name>
    <dbReference type="NCBI Taxonomy" id="585594"/>
    <lineage>
        <taxon>Eukaryota</taxon>
        <taxon>Fungi</taxon>
        <taxon>Dikarya</taxon>
        <taxon>Ascomycota</taxon>
        <taxon>Pezizomycotina</taxon>
        <taxon>Sordariomycetes</taxon>
        <taxon>Sordariomycetidae</taxon>
        <taxon>Sordariales</taxon>
        <taxon>Podosporaceae</taxon>
        <taxon>Cladorrhinum</taxon>
    </lineage>
</organism>